<keyword evidence="4" id="KW-1185">Reference proteome</keyword>
<dbReference type="AlphaFoldDB" id="A0A4Y7KJ48"/>
<organism evidence="3 4">
    <name type="scientific">Papaver somniferum</name>
    <name type="common">Opium poppy</name>
    <dbReference type="NCBI Taxonomy" id="3469"/>
    <lineage>
        <taxon>Eukaryota</taxon>
        <taxon>Viridiplantae</taxon>
        <taxon>Streptophyta</taxon>
        <taxon>Embryophyta</taxon>
        <taxon>Tracheophyta</taxon>
        <taxon>Spermatophyta</taxon>
        <taxon>Magnoliopsida</taxon>
        <taxon>Ranunculales</taxon>
        <taxon>Papaveraceae</taxon>
        <taxon>Papaveroideae</taxon>
        <taxon>Papaver</taxon>
    </lineage>
</organism>
<keyword evidence="1" id="KW-1133">Transmembrane helix</keyword>
<evidence type="ECO:0000313" key="4">
    <source>
        <dbReference type="Proteomes" id="UP000316621"/>
    </source>
</evidence>
<evidence type="ECO:0000313" key="3">
    <source>
        <dbReference type="EMBL" id="RZC72877.1"/>
    </source>
</evidence>
<dbReference type="Proteomes" id="UP000316621">
    <property type="component" value="Chromosome 8"/>
</dbReference>
<accession>A0A4Y7KJ48</accession>
<dbReference type="Pfam" id="PF14363">
    <property type="entry name" value="AAA_assoc"/>
    <property type="match status" value="1"/>
</dbReference>
<dbReference type="STRING" id="3469.A0A4Y7KJ48"/>
<dbReference type="EMBL" id="CM010722">
    <property type="protein sequence ID" value="RZC72877.1"/>
    <property type="molecule type" value="Genomic_DNA"/>
</dbReference>
<name>A0A4Y7KJ48_PAPSO</name>
<dbReference type="Gramene" id="RZC72877">
    <property type="protein sequence ID" value="RZC72877"/>
    <property type="gene ID" value="C5167_048351"/>
</dbReference>
<proteinExistence type="predicted"/>
<reference evidence="3 4" key="1">
    <citation type="journal article" date="2018" name="Science">
        <title>The opium poppy genome and morphinan production.</title>
        <authorList>
            <person name="Guo L."/>
            <person name="Winzer T."/>
            <person name="Yang X."/>
            <person name="Li Y."/>
            <person name="Ning Z."/>
            <person name="He Z."/>
            <person name="Teodor R."/>
            <person name="Lu Y."/>
            <person name="Bowser T.A."/>
            <person name="Graham I.A."/>
            <person name="Ye K."/>
        </authorList>
    </citation>
    <scope>NUCLEOTIDE SEQUENCE [LARGE SCALE GENOMIC DNA]</scope>
    <source>
        <strain evidence="4">cv. HN1</strain>
        <tissue evidence="3">Leaves</tissue>
    </source>
</reference>
<dbReference type="OMA" id="VCICRIT"/>
<protein>
    <recommendedName>
        <fullName evidence="2">AAA-type ATPase N-terminal domain-containing protein</fullName>
    </recommendedName>
</protein>
<keyword evidence="1" id="KW-0812">Transmembrane</keyword>
<gene>
    <name evidence="3" type="ORF">C5167_048351</name>
</gene>
<dbReference type="InterPro" id="IPR025753">
    <property type="entry name" value="AAA_N_dom"/>
</dbReference>
<feature type="transmembrane region" description="Helical" evidence="1">
    <location>
        <begin position="7"/>
        <end position="26"/>
    </location>
</feature>
<evidence type="ECO:0000256" key="1">
    <source>
        <dbReference type="SAM" id="Phobius"/>
    </source>
</evidence>
<feature type="domain" description="AAA-type ATPase N-terminal" evidence="2">
    <location>
        <begin position="30"/>
        <end position="125"/>
    </location>
</feature>
<sequence>MSKSMGDILMGFGTLMGSIVFVYTMIQQFVPEYVTRYLSVCICRITAFAYPYIEISFDEFTGGGDWLKVSKAYTAIEAYLGPKSSKLAKRLKARIVKGNKDLAFSMDDDEEIVDDFAGVKIWWSLDKTVLETKSFSRYS</sequence>
<keyword evidence="1" id="KW-0472">Membrane</keyword>
<evidence type="ECO:0000259" key="2">
    <source>
        <dbReference type="Pfam" id="PF14363"/>
    </source>
</evidence>